<dbReference type="Proteomes" id="UP000622017">
    <property type="component" value="Unassembled WGS sequence"/>
</dbReference>
<dbReference type="PROSITE" id="PS51257">
    <property type="entry name" value="PROKAR_LIPOPROTEIN"/>
    <property type="match status" value="1"/>
</dbReference>
<feature type="region of interest" description="Disordered" evidence="1">
    <location>
        <begin position="20"/>
        <end position="100"/>
    </location>
</feature>
<comment type="caution">
    <text evidence="3">The sequence shown here is derived from an EMBL/GenBank/DDBJ whole genome shotgun (WGS) entry which is preliminary data.</text>
</comment>
<evidence type="ECO:0000256" key="1">
    <source>
        <dbReference type="SAM" id="MobiDB-lite"/>
    </source>
</evidence>
<name>A0ABR7MQE4_9BACT</name>
<keyword evidence="2" id="KW-0732">Signal</keyword>
<sequence>MKRSFFLCAALAAATLSFSSCDYSKGPGNETQREGTFAEAPEARATDTDIDSVNAKETVTTPQGLDSPADQATKDTPPTSNNGAMDAPGGQNPPAMNGSN</sequence>
<reference evidence="3 4" key="1">
    <citation type="submission" date="2020-08" db="EMBL/GenBank/DDBJ databases">
        <title>Hymenobacter sp.</title>
        <authorList>
            <person name="Kim M.K."/>
        </authorList>
    </citation>
    <scope>NUCLEOTIDE SEQUENCE [LARGE SCALE GENOMIC DNA]</scope>
    <source>
        <strain evidence="3 4">BT507</strain>
    </source>
</reference>
<feature type="chain" id="PRO_5046383297" description="Lipoprotein" evidence="2">
    <location>
        <begin position="25"/>
        <end position="100"/>
    </location>
</feature>
<organism evidence="3 4">
    <name type="scientific">Hymenobacter citatus</name>
    <dbReference type="NCBI Taxonomy" id="2763506"/>
    <lineage>
        <taxon>Bacteria</taxon>
        <taxon>Pseudomonadati</taxon>
        <taxon>Bacteroidota</taxon>
        <taxon>Cytophagia</taxon>
        <taxon>Cytophagales</taxon>
        <taxon>Hymenobacteraceae</taxon>
        <taxon>Hymenobacter</taxon>
    </lineage>
</organism>
<dbReference type="EMBL" id="JACSCY010000028">
    <property type="protein sequence ID" value="MBC6613305.1"/>
    <property type="molecule type" value="Genomic_DNA"/>
</dbReference>
<evidence type="ECO:0008006" key="5">
    <source>
        <dbReference type="Google" id="ProtNLM"/>
    </source>
</evidence>
<proteinExistence type="predicted"/>
<evidence type="ECO:0000313" key="3">
    <source>
        <dbReference type="EMBL" id="MBC6613305.1"/>
    </source>
</evidence>
<gene>
    <name evidence="3" type="ORF">H8B15_20460</name>
</gene>
<protein>
    <recommendedName>
        <fullName evidence="5">Lipoprotein</fullName>
    </recommendedName>
</protein>
<accession>A0ABR7MQE4</accession>
<evidence type="ECO:0000313" key="4">
    <source>
        <dbReference type="Proteomes" id="UP000622017"/>
    </source>
</evidence>
<keyword evidence="4" id="KW-1185">Reference proteome</keyword>
<feature type="compositionally biased region" description="Polar residues" evidence="1">
    <location>
        <begin position="55"/>
        <end position="64"/>
    </location>
</feature>
<evidence type="ECO:0000256" key="2">
    <source>
        <dbReference type="SAM" id="SignalP"/>
    </source>
</evidence>
<feature type="signal peptide" evidence="2">
    <location>
        <begin position="1"/>
        <end position="24"/>
    </location>
</feature>
<feature type="compositionally biased region" description="Polar residues" evidence="1">
    <location>
        <begin position="74"/>
        <end position="83"/>
    </location>
</feature>
<dbReference type="RefSeq" id="WP_187321505.1">
    <property type="nucleotide sequence ID" value="NZ_JACSCY010000028.1"/>
</dbReference>